<feature type="coiled-coil region" evidence="10">
    <location>
        <begin position="630"/>
        <end position="671"/>
    </location>
</feature>
<evidence type="ECO:0000313" key="14">
    <source>
        <dbReference type="Proteomes" id="UP000305067"/>
    </source>
</evidence>
<dbReference type="CDD" id="cd23649">
    <property type="entry name" value="Khc_CBD_cc"/>
    <property type="match status" value="1"/>
</dbReference>
<accession>A0A5C3R030</accession>
<comment type="similarity">
    <text evidence="9">Belongs to the TRAFAC class myosin-kinesin ATPase superfamily. Kinesin family.</text>
</comment>
<dbReference type="PANTHER" id="PTHR47968">
    <property type="entry name" value="CENTROMERE PROTEIN E"/>
    <property type="match status" value="1"/>
</dbReference>
<proteinExistence type="inferred from homology"/>
<dbReference type="GO" id="GO:0003777">
    <property type="term" value="F:microtubule motor activity"/>
    <property type="evidence" value="ECO:0007669"/>
    <property type="project" value="InterPro"/>
</dbReference>
<dbReference type="STRING" id="1884261.A0A5C3R030"/>
<keyword evidence="6 10" id="KW-0175">Coiled coil</keyword>
<dbReference type="FunFam" id="3.40.850.10:FF:000031">
    <property type="entry name" value="Kinesin-like protein"/>
    <property type="match status" value="1"/>
</dbReference>
<evidence type="ECO:0000256" key="3">
    <source>
        <dbReference type="ARBA" id="ARBA00022701"/>
    </source>
</evidence>
<dbReference type="Pfam" id="PF00225">
    <property type="entry name" value="Kinesin"/>
    <property type="match status" value="1"/>
</dbReference>
<dbReference type="GO" id="GO:0005874">
    <property type="term" value="C:microtubule"/>
    <property type="evidence" value="ECO:0007669"/>
    <property type="project" value="UniProtKB-KW"/>
</dbReference>
<evidence type="ECO:0000256" key="1">
    <source>
        <dbReference type="ARBA" id="ARBA00004245"/>
    </source>
</evidence>
<keyword evidence="8" id="KW-0206">Cytoskeleton</keyword>
<keyword evidence="5 9" id="KW-0067">ATP-binding</keyword>
<evidence type="ECO:0000256" key="7">
    <source>
        <dbReference type="ARBA" id="ARBA00023175"/>
    </source>
</evidence>
<dbReference type="EMBL" id="ML178814">
    <property type="protein sequence ID" value="TFL07633.1"/>
    <property type="molecule type" value="Genomic_DNA"/>
</dbReference>
<dbReference type="GO" id="GO:0005524">
    <property type="term" value="F:ATP binding"/>
    <property type="evidence" value="ECO:0007669"/>
    <property type="project" value="UniProtKB-UniRule"/>
</dbReference>
<feature type="coiled-coil region" evidence="10">
    <location>
        <begin position="468"/>
        <end position="565"/>
    </location>
</feature>
<feature type="compositionally biased region" description="Low complexity" evidence="11">
    <location>
        <begin position="398"/>
        <end position="419"/>
    </location>
</feature>
<protein>
    <submittedName>
        <fullName evidence="13">Kinesin</fullName>
    </submittedName>
</protein>
<dbReference type="PANTHER" id="PTHR47968:SF75">
    <property type="entry name" value="CENTROMERE-ASSOCIATED PROTEIN E"/>
    <property type="match status" value="1"/>
</dbReference>
<dbReference type="InterPro" id="IPR036961">
    <property type="entry name" value="Kinesin_motor_dom_sf"/>
</dbReference>
<comment type="subcellular location">
    <subcellularLocation>
        <location evidence="1">Cytoplasm</location>
        <location evidence="1">Cytoskeleton</location>
    </subcellularLocation>
</comment>
<dbReference type="SUPFAM" id="SSF52540">
    <property type="entry name" value="P-loop containing nucleoside triphosphate hydrolases"/>
    <property type="match status" value="1"/>
</dbReference>
<keyword evidence="4 9" id="KW-0547">Nucleotide-binding</keyword>
<dbReference type="GO" id="GO:0008017">
    <property type="term" value="F:microtubule binding"/>
    <property type="evidence" value="ECO:0007669"/>
    <property type="project" value="InterPro"/>
</dbReference>
<name>A0A5C3R030_9AGAR</name>
<dbReference type="PRINTS" id="PR00380">
    <property type="entry name" value="KINESINHEAVY"/>
</dbReference>
<dbReference type="Gene3D" id="3.40.850.10">
    <property type="entry name" value="Kinesin motor domain"/>
    <property type="match status" value="1"/>
</dbReference>
<feature type="coiled-coil region" evidence="10">
    <location>
        <begin position="695"/>
        <end position="743"/>
    </location>
</feature>
<dbReference type="InterPro" id="IPR027417">
    <property type="entry name" value="P-loop_NTPase"/>
</dbReference>
<dbReference type="OrthoDB" id="3176171at2759"/>
<feature type="binding site" evidence="9">
    <location>
        <begin position="93"/>
        <end position="100"/>
    </location>
    <ligand>
        <name>ATP</name>
        <dbReference type="ChEBI" id="CHEBI:30616"/>
    </ligand>
</feature>
<dbReference type="InterPro" id="IPR059182">
    <property type="entry name" value="Khc_C"/>
</dbReference>
<dbReference type="InterPro" id="IPR027640">
    <property type="entry name" value="Kinesin-like_fam"/>
</dbReference>
<evidence type="ECO:0000256" key="4">
    <source>
        <dbReference type="ARBA" id="ARBA00022741"/>
    </source>
</evidence>
<evidence type="ECO:0000256" key="9">
    <source>
        <dbReference type="PROSITE-ProRule" id="PRU00283"/>
    </source>
</evidence>
<dbReference type="GO" id="GO:0007018">
    <property type="term" value="P:microtubule-based movement"/>
    <property type="evidence" value="ECO:0007669"/>
    <property type="project" value="InterPro"/>
</dbReference>
<evidence type="ECO:0000313" key="13">
    <source>
        <dbReference type="EMBL" id="TFL07633.1"/>
    </source>
</evidence>
<keyword evidence="2" id="KW-0963">Cytoplasm</keyword>
<feature type="domain" description="Kinesin motor" evidence="12">
    <location>
        <begin position="6"/>
        <end position="335"/>
    </location>
</feature>
<dbReference type="SMART" id="SM00129">
    <property type="entry name" value="KISc"/>
    <property type="match status" value="1"/>
</dbReference>
<evidence type="ECO:0000256" key="10">
    <source>
        <dbReference type="SAM" id="Coils"/>
    </source>
</evidence>
<gene>
    <name evidence="13" type="ORF">BDV98DRAFT_588104</name>
</gene>
<organism evidence="13 14">
    <name type="scientific">Pterulicium gracile</name>
    <dbReference type="NCBI Taxonomy" id="1884261"/>
    <lineage>
        <taxon>Eukaryota</taxon>
        <taxon>Fungi</taxon>
        <taxon>Dikarya</taxon>
        <taxon>Basidiomycota</taxon>
        <taxon>Agaricomycotina</taxon>
        <taxon>Agaricomycetes</taxon>
        <taxon>Agaricomycetidae</taxon>
        <taxon>Agaricales</taxon>
        <taxon>Pleurotineae</taxon>
        <taxon>Pterulaceae</taxon>
        <taxon>Pterulicium</taxon>
    </lineage>
</organism>
<evidence type="ECO:0000256" key="11">
    <source>
        <dbReference type="SAM" id="MobiDB-lite"/>
    </source>
</evidence>
<keyword evidence="7 9" id="KW-0505">Motor protein</keyword>
<dbReference type="InterPro" id="IPR001752">
    <property type="entry name" value="Kinesin_motor_dom"/>
</dbReference>
<evidence type="ECO:0000256" key="2">
    <source>
        <dbReference type="ARBA" id="ARBA00022490"/>
    </source>
</evidence>
<dbReference type="PROSITE" id="PS50067">
    <property type="entry name" value="KINESIN_MOTOR_2"/>
    <property type="match status" value="1"/>
</dbReference>
<evidence type="ECO:0000256" key="8">
    <source>
        <dbReference type="ARBA" id="ARBA00023212"/>
    </source>
</evidence>
<evidence type="ECO:0000259" key="12">
    <source>
        <dbReference type="PROSITE" id="PS50067"/>
    </source>
</evidence>
<dbReference type="AlphaFoldDB" id="A0A5C3R030"/>
<feature type="region of interest" description="Disordered" evidence="11">
    <location>
        <begin position="398"/>
        <end position="453"/>
    </location>
</feature>
<keyword evidence="3" id="KW-0493">Microtubule</keyword>
<dbReference type="Proteomes" id="UP000305067">
    <property type="component" value="Unassembled WGS sequence"/>
</dbReference>
<feature type="region of interest" description="Disordered" evidence="11">
    <location>
        <begin position="950"/>
        <end position="976"/>
    </location>
</feature>
<keyword evidence="14" id="KW-1185">Reference proteome</keyword>
<dbReference type="CDD" id="cd01369">
    <property type="entry name" value="KISc_KHC_KIF5"/>
    <property type="match status" value="1"/>
</dbReference>
<reference evidence="13 14" key="1">
    <citation type="journal article" date="2019" name="Nat. Ecol. Evol.">
        <title>Megaphylogeny resolves global patterns of mushroom evolution.</title>
        <authorList>
            <person name="Varga T."/>
            <person name="Krizsan K."/>
            <person name="Foldi C."/>
            <person name="Dima B."/>
            <person name="Sanchez-Garcia M."/>
            <person name="Sanchez-Ramirez S."/>
            <person name="Szollosi G.J."/>
            <person name="Szarkandi J.G."/>
            <person name="Papp V."/>
            <person name="Albert L."/>
            <person name="Andreopoulos W."/>
            <person name="Angelini C."/>
            <person name="Antonin V."/>
            <person name="Barry K.W."/>
            <person name="Bougher N.L."/>
            <person name="Buchanan P."/>
            <person name="Buyck B."/>
            <person name="Bense V."/>
            <person name="Catcheside P."/>
            <person name="Chovatia M."/>
            <person name="Cooper J."/>
            <person name="Damon W."/>
            <person name="Desjardin D."/>
            <person name="Finy P."/>
            <person name="Geml J."/>
            <person name="Haridas S."/>
            <person name="Hughes K."/>
            <person name="Justo A."/>
            <person name="Karasinski D."/>
            <person name="Kautmanova I."/>
            <person name="Kiss B."/>
            <person name="Kocsube S."/>
            <person name="Kotiranta H."/>
            <person name="LaButti K.M."/>
            <person name="Lechner B.E."/>
            <person name="Liimatainen K."/>
            <person name="Lipzen A."/>
            <person name="Lukacs Z."/>
            <person name="Mihaltcheva S."/>
            <person name="Morgado L.N."/>
            <person name="Niskanen T."/>
            <person name="Noordeloos M.E."/>
            <person name="Ohm R.A."/>
            <person name="Ortiz-Santana B."/>
            <person name="Ovrebo C."/>
            <person name="Racz N."/>
            <person name="Riley R."/>
            <person name="Savchenko A."/>
            <person name="Shiryaev A."/>
            <person name="Soop K."/>
            <person name="Spirin V."/>
            <person name="Szebenyi C."/>
            <person name="Tomsovsky M."/>
            <person name="Tulloss R.E."/>
            <person name="Uehling J."/>
            <person name="Grigoriev I.V."/>
            <person name="Vagvolgyi C."/>
            <person name="Papp T."/>
            <person name="Martin F.M."/>
            <person name="Miettinen O."/>
            <person name="Hibbett D.S."/>
            <person name="Nagy L.G."/>
        </authorList>
    </citation>
    <scope>NUCLEOTIDE SEQUENCE [LARGE SCALE GENOMIC DNA]</scope>
    <source>
        <strain evidence="13 14">CBS 309.79</strain>
    </source>
</reference>
<evidence type="ECO:0000256" key="6">
    <source>
        <dbReference type="ARBA" id="ARBA00023054"/>
    </source>
</evidence>
<feature type="coiled-coil region" evidence="10">
    <location>
        <begin position="789"/>
        <end position="913"/>
    </location>
</feature>
<evidence type="ECO:0000256" key="5">
    <source>
        <dbReference type="ARBA" id="ARBA00022840"/>
    </source>
</evidence>
<sequence length="976" mass="108364">MASTTNIKVVCRFRPCNALEIREGGDIVSTFDDNLSTVFMRSAEATAGPERNGFNFDRVFPMGTKQQEVFDYGVKDIVKDVLDGYNGTCFAYGQTGSGKTFTMMGADIDNQELKGIIPRITEQIFQSIVESDAHIEYMVKVSYMEIYLERIRDLLAPQNDNLQVHEEKSKGVYVKNLSDYYVSSAQEVYEIMRTGGAARMVTSTNMNAESSRSHSIFLITIQQRNTETGAQKTGNLYLVDLAGSEKVGKTGASGQTLEEAKKINKSLSALGMVINALTDSKAKHIPYRDSKLTRILQESLGGNSRTTLIINCSPSAYNEPETLSTLRFGIRAKSIKNNAKVNAELSPLELKALLNKSSATNATLQRYIEALEKEVAIWRNGGTVDRSEWAVNGKAAPAAPAAAPKTAASPPSVTPSASSRSMTPVNPLIDSLRGEDGPVSRPQTPLISLDKDERDEFLRRENELSDALAEREGILNSAEKLVKELKEELAFLKDQEKSSSEENKSLSTQLNELRLQVERLTYDSKESGIAVDILKEQNADQLKELDDMRKQLNAAKVTQKDASSEDKEKRKQEKMAMMMAKFDTQGTFSEKDEQLRQLLLKLDSLDSPSDLTPEDLTSVRRQLADGQTVIRESMDRLRQSQEENELLTRRRDELESRVSTLETEYEELLEKTLYNEETNDVDMAESMADLKSKLEAQYAAKADAHTSEVQDLKQQLDLKANELRNLNSSIDSLKSVNEELKRAFAITSAGIEGGKNLAESAQDLERTRKAINVQLAEFDGVKKSLMRDLQNRCEKVVELEIQLDDIKEQYTNVIRNSNSKAQQKKMAFLERNLEQLSLVQKQLVDQNSALKKEVGIAERKLLARNERISNLEALLQDADRRLSIQNSKFEAQLAAVKERLDQARASKAAANTTTLSFGRIAKPLRGGGGVAGQQQPPALGSSIPVSISGGGGNPISRIQNEDGGNAKRASWFFNSR</sequence>